<evidence type="ECO:0000313" key="3">
    <source>
        <dbReference type="Proteomes" id="UP000887159"/>
    </source>
</evidence>
<accession>A0A8X6V0X2</accession>
<reference evidence="2" key="1">
    <citation type="submission" date="2020-08" db="EMBL/GenBank/DDBJ databases">
        <title>Multicomponent nature underlies the extraordinary mechanical properties of spider dragline silk.</title>
        <authorList>
            <person name="Kono N."/>
            <person name="Nakamura H."/>
            <person name="Mori M."/>
            <person name="Yoshida Y."/>
            <person name="Ohtoshi R."/>
            <person name="Malay A.D."/>
            <person name="Moran D.A.P."/>
            <person name="Tomita M."/>
            <person name="Numata K."/>
            <person name="Arakawa K."/>
        </authorList>
    </citation>
    <scope>NUCLEOTIDE SEQUENCE</scope>
</reference>
<organism evidence="2 3">
    <name type="scientific">Trichonephila clavipes</name>
    <name type="common">Golden silk orbweaver</name>
    <name type="synonym">Nephila clavipes</name>
    <dbReference type="NCBI Taxonomy" id="2585209"/>
    <lineage>
        <taxon>Eukaryota</taxon>
        <taxon>Metazoa</taxon>
        <taxon>Ecdysozoa</taxon>
        <taxon>Arthropoda</taxon>
        <taxon>Chelicerata</taxon>
        <taxon>Arachnida</taxon>
        <taxon>Araneae</taxon>
        <taxon>Araneomorphae</taxon>
        <taxon>Entelegynae</taxon>
        <taxon>Araneoidea</taxon>
        <taxon>Nephilidae</taxon>
        <taxon>Trichonephila</taxon>
    </lineage>
</organism>
<sequence length="80" mass="9218">MKSERKSSKIQPETERVHRHNDVDSGHYAEALLKIGDGFFDTDVESYILLSREFCNLVENDLSLITQDYPGLQQNLNYGQ</sequence>
<dbReference type="EMBL" id="BMAU01021103">
    <property type="protein sequence ID" value="GFX90708.1"/>
    <property type="molecule type" value="Genomic_DNA"/>
</dbReference>
<evidence type="ECO:0000256" key="1">
    <source>
        <dbReference type="SAM" id="MobiDB-lite"/>
    </source>
</evidence>
<name>A0A8X6V0X2_TRICX</name>
<dbReference type="AlphaFoldDB" id="A0A8X6V0X2"/>
<feature type="region of interest" description="Disordered" evidence="1">
    <location>
        <begin position="1"/>
        <end position="22"/>
    </location>
</feature>
<gene>
    <name evidence="2" type="ORF">TNCV_3195261</name>
</gene>
<dbReference type="Proteomes" id="UP000887159">
    <property type="component" value="Unassembled WGS sequence"/>
</dbReference>
<protein>
    <submittedName>
        <fullName evidence="2">Uncharacterized protein</fullName>
    </submittedName>
</protein>
<keyword evidence="3" id="KW-1185">Reference proteome</keyword>
<comment type="caution">
    <text evidence="2">The sequence shown here is derived from an EMBL/GenBank/DDBJ whole genome shotgun (WGS) entry which is preliminary data.</text>
</comment>
<proteinExistence type="predicted"/>
<evidence type="ECO:0000313" key="2">
    <source>
        <dbReference type="EMBL" id="GFX90708.1"/>
    </source>
</evidence>